<feature type="chain" id="PRO_5015156064" description="DUF4124 domain-containing protein" evidence="2">
    <location>
        <begin position="23"/>
        <end position="251"/>
    </location>
</feature>
<dbReference type="RefSeq" id="WP_104609532.1">
    <property type="nucleotide sequence ID" value="NZ_CP132343.1"/>
</dbReference>
<name>A0A2P5Z4X6_9XANT</name>
<accession>A0A2P5Z4X6</accession>
<evidence type="ECO:0000256" key="2">
    <source>
        <dbReference type="SAM" id="SignalP"/>
    </source>
</evidence>
<evidence type="ECO:0000313" key="4">
    <source>
        <dbReference type="Proteomes" id="UP000247346"/>
    </source>
</evidence>
<feature type="signal peptide" evidence="2">
    <location>
        <begin position="1"/>
        <end position="22"/>
    </location>
</feature>
<organism evidence="3 4">
    <name type="scientific">Xanthomonas sacchari</name>
    <dbReference type="NCBI Taxonomy" id="56458"/>
    <lineage>
        <taxon>Bacteria</taxon>
        <taxon>Pseudomonadati</taxon>
        <taxon>Pseudomonadota</taxon>
        <taxon>Gammaproteobacteria</taxon>
        <taxon>Lysobacterales</taxon>
        <taxon>Lysobacteraceae</taxon>
        <taxon>Xanthomonas</taxon>
    </lineage>
</organism>
<dbReference type="GeneID" id="93880623"/>
<feature type="compositionally biased region" description="Pro residues" evidence="1">
    <location>
        <begin position="159"/>
        <end position="179"/>
    </location>
</feature>
<evidence type="ECO:0000256" key="1">
    <source>
        <dbReference type="SAM" id="MobiDB-lite"/>
    </source>
</evidence>
<reference evidence="3 4" key="1">
    <citation type="submission" date="2016-08" db="EMBL/GenBank/DDBJ databases">
        <authorList>
            <person name="Seilhamer J.J."/>
        </authorList>
    </citation>
    <scope>NUCLEOTIDE SEQUENCE [LARGE SCALE GENOMIC DNA]</scope>
    <source>
        <strain evidence="3 4">CFBP4641</strain>
    </source>
</reference>
<evidence type="ECO:0000313" key="3">
    <source>
        <dbReference type="EMBL" id="PPU82936.1"/>
    </source>
</evidence>
<comment type="caution">
    <text evidence="3">The sequence shown here is derived from an EMBL/GenBank/DDBJ whole genome shotgun (WGS) entry which is preliminary data.</text>
</comment>
<sequence length="251" mass="27114">MRRFLRPLLLLSLSSWIGAGWAQQTQTVSSEGSTGSVRIYRCIAASGAVSLQNAPCENARQQQVLDMQRPRDPPPRPTTTISTDPARGEASPAPLPQRELRIVNVQPPQPMYECVTPEGTRYTSDDNAGNPRWVPLWAYGYAEGPYARPSGRGPDGRSPAPPGPPAPGAPRPPGPPPPGVAAGAGVIVPAGSTMIRDTCTALPEQEVCARLSDRRWELIRRYNSALQSERRAMETEQRGIDARLTRDCGGT</sequence>
<feature type="compositionally biased region" description="Low complexity" evidence="1">
    <location>
        <begin position="147"/>
        <end position="158"/>
    </location>
</feature>
<proteinExistence type="predicted"/>
<dbReference type="AlphaFoldDB" id="A0A2P5Z4X6"/>
<feature type="region of interest" description="Disordered" evidence="1">
    <location>
        <begin position="147"/>
        <end position="185"/>
    </location>
</feature>
<dbReference type="Proteomes" id="UP000247346">
    <property type="component" value="Unassembled WGS sequence"/>
</dbReference>
<feature type="region of interest" description="Disordered" evidence="1">
    <location>
        <begin position="61"/>
        <end position="101"/>
    </location>
</feature>
<evidence type="ECO:0008006" key="5">
    <source>
        <dbReference type="Google" id="ProtNLM"/>
    </source>
</evidence>
<dbReference type="OrthoDB" id="5974779at2"/>
<dbReference type="EMBL" id="MDEK01000007">
    <property type="protein sequence ID" value="PPU82936.1"/>
    <property type="molecule type" value="Genomic_DNA"/>
</dbReference>
<gene>
    <name evidence="3" type="ORF">XsacCFBP4641_09515</name>
</gene>
<protein>
    <recommendedName>
        <fullName evidence="5">DUF4124 domain-containing protein</fullName>
    </recommendedName>
</protein>
<keyword evidence="2" id="KW-0732">Signal</keyword>